<dbReference type="InterPro" id="IPR043128">
    <property type="entry name" value="Rev_trsase/Diguanyl_cyclase"/>
</dbReference>
<dbReference type="PROSITE" id="PS50113">
    <property type="entry name" value="PAC"/>
    <property type="match status" value="1"/>
</dbReference>
<evidence type="ECO:0000313" key="5">
    <source>
        <dbReference type="Proteomes" id="UP001158045"/>
    </source>
</evidence>
<dbReference type="InterPro" id="IPR035965">
    <property type="entry name" value="PAS-like_dom_sf"/>
</dbReference>
<dbReference type="PANTHER" id="PTHR45138">
    <property type="entry name" value="REGULATORY COMPONENTS OF SENSORY TRANSDUCTION SYSTEM"/>
    <property type="match status" value="1"/>
</dbReference>
<dbReference type="PROSITE" id="PS50112">
    <property type="entry name" value="PAS"/>
    <property type="match status" value="1"/>
</dbReference>
<dbReference type="SMART" id="SM00091">
    <property type="entry name" value="PAS"/>
    <property type="match status" value="1"/>
</dbReference>
<feature type="domain" description="PAS" evidence="1">
    <location>
        <begin position="4"/>
        <end position="75"/>
    </location>
</feature>
<dbReference type="RefSeq" id="WP_281095281.1">
    <property type="nucleotide sequence ID" value="NZ_JARYZI010000011.1"/>
</dbReference>
<dbReference type="CDD" id="cd01949">
    <property type="entry name" value="GGDEF"/>
    <property type="match status" value="1"/>
</dbReference>
<accession>A0ABT6NG24</accession>
<feature type="domain" description="GGDEF" evidence="3">
    <location>
        <begin position="160"/>
        <end position="285"/>
    </location>
</feature>
<dbReference type="InterPro" id="IPR001610">
    <property type="entry name" value="PAC"/>
</dbReference>
<dbReference type="SUPFAM" id="SSF55073">
    <property type="entry name" value="Nucleotide cyclase"/>
    <property type="match status" value="1"/>
</dbReference>
<dbReference type="Gene3D" id="3.30.70.270">
    <property type="match status" value="1"/>
</dbReference>
<dbReference type="NCBIfam" id="TIGR00254">
    <property type="entry name" value="GGDEF"/>
    <property type="match status" value="1"/>
</dbReference>
<dbReference type="PANTHER" id="PTHR45138:SF9">
    <property type="entry name" value="DIGUANYLATE CYCLASE DGCM-RELATED"/>
    <property type="match status" value="1"/>
</dbReference>
<dbReference type="Proteomes" id="UP001158045">
    <property type="component" value="Unassembled WGS sequence"/>
</dbReference>
<dbReference type="Gene3D" id="3.30.450.20">
    <property type="entry name" value="PAS domain"/>
    <property type="match status" value="1"/>
</dbReference>
<proteinExistence type="predicted"/>
<dbReference type="Pfam" id="PF08447">
    <property type="entry name" value="PAS_3"/>
    <property type="match status" value="1"/>
</dbReference>
<feature type="domain" description="PAC" evidence="2">
    <location>
        <begin position="77"/>
        <end position="129"/>
    </location>
</feature>
<dbReference type="InterPro" id="IPR029787">
    <property type="entry name" value="Nucleotide_cyclase"/>
</dbReference>
<organism evidence="4 5">
    <name type="scientific">Fusibacter bizertensis</name>
    <dbReference type="NCBI Taxonomy" id="1488331"/>
    <lineage>
        <taxon>Bacteria</taxon>
        <taxon>Bacillati</taxon>
        <taxon>Bacillota</taxon>
        <taxon>Clostridia</taxon>
        <taxon>Eubacteriales</taxon>
        <taxon>Eubacteriales Family XII. Incertae Sedis</taxon>
        <taxon>Fusibacter</taxon>
    </lineage>
</organism>
<dbReference type="SMART" id="SM00086">
    <property type="entry name" value="PAC"/>
    <property type="match status" value="1"/>
</dbReference>
<dbReference type="InterPro" id="IPR000700">
    <property type="entry name" value="PAS-assoc_C"/>
</dbReference>
<dbReference type="PROSITE" id="PS50887">
    <property type="entry name" value="GGDEF"/>
    <property type="match status" value="1"/>
</dbReference>
<dbReference type="InterPro" id="IPR013655">
    <property type="entry name" value="PAS_fold_3"/>
</dbReference>
<dbReference type="Pfam" id="PF00990">
    <property type="entry name" value="GGDEF"/>
    <property type="match status" value="1"/>
</dbReference>
<keyword evidence="4" id="KW-0548">Nucleotidyltransferase</keyword>
<name>A0ABT6NG24_9FIRM</name>
<keyword evidence="5" id="KW-1185">Reference proteome</keyword>
<dbReference type="InterPro" id="IPR050469">
    <property type="entry name" value="Diguanylate_Cyclase"/>
</dbReference>
<reference evidence="4 5" key="1">
    <citation type="submission" date="2023-04" db="EMBL/GenBank/DDBJ databases">
        <title>Fusibacter bizertensis strain WBS, isolated from littoral bottom sediments of the Arctic seas - biochemical and genomic analysis.</title>
        <authorList>
            <person name="Brioukhanov A.L."/>
        </authorList>
    </citation>
    <scope>NUCLEOTIDE SEQUENCE [LARGE SCALE GENOMIC DNA]</scope>
    <source>
        <strain evidence="4 5">WBS</strain>
    </source>
</reference>
<dbReference type="InterPro" id="IPR000160">
    <property type="entry name" value="GGDEF_dom"/>
</dbReference>
<dbReference type="SUPFAM" id="SSF55785">
    <property type="entry name" value="PYP-like sensor domain (PAS domain)"/>
    <property type="match status" value="1"/>
</dbReference>
<keyword evidence="4" id="KW-0808">Transferase</keyword>
<dbReference type="NCBIfam" id="TIGR00229">
    <property type="entry name" value="sensory_box"/>
    <property type="match status" value="1"/>
</dbReference>
<protein>
    <submittedName>
        <fullName evidence="4">Sensor domain-containing diguanylate cyclase</fullName>
        <ecNumber evidence="4">2.7.7.65</ecNumber>
    </submittedName>
</protein>
<dbReference type="SMART" id="SM00267">
    <property type="entry name" value="GGDEF"/>
    <property type="match status" value="1"/>
</dbReference>
<sequence length="285" mass="32932">MELSYSEYRTIVETAPNLIWRSGLDAKCYYFNKTWLNFTGRSFEQEYGDGWIEGVHPDDLDRCVKIYLENFASRSAFEMEYRLRRHDGEWRWINDIGVPAVDDEGVFSGFIGSCLDVTEKVEGYILKEMAQKDGLTGVLSRQYLMSRFNTEFESALHFQNKISVAMMDIDKFKQINDIYGHLEGDNALKMFAAVVKDVIRQDDLFGRYGGDEFVIIFPNSTVDMAQKIIDRITNSLKTVFLNVSNTKIALSISVGICELTDENNPEEMINKADKFMYENKKSKYE</sequence>
<dbReference type="CDD" id="cd00130">
    <property type="entry name" value="PAS"/>
    <property type="match status" value="1"/>
</dbReference>
<evidence type="ECO:0000259" key="3">
    <source>
        <dbReference type="PROSITE" id="PS50887"/>
    </source>
</evidence>
<dbReference type="EC" id="2.7.7.65" evidence="4"/>
<evidence type="ECO:0000313" key="4">
    <source>
        <dbReference type="EMBL" id="MDH8679385.1"/>
    </source>
</evidence>
<evidence type="ECO:0000259" key="1">
    <source>
        <dbReference type="PROSITE" id="PS50112"/>
    </source>
</evidence>
<evidence type="ECO:0000259" key="2">
    <source>
        <dbReference type="PROSITE" id="PS50113"/>
    </source>
</evidence>
<comment type="caution">
    <text evidence="4">The sequence shown here is derived from an EMBL/GenBank/DDBJ whole genome shotgun (WGS) entry which is preliminary data.</text>
</comment>
<dbReference type="EMBL" id="JARYZI010000011">
    <property type="protein sequence ID" value="MDH8679385.1"/>
    <property type="molecule type" value="Genomic_DNA"/>
</dbReference>
<dbReference type="InterPro" id="IPR000014">
    <property type="entry name" value="PAS"/>
</dbReference>
<gene>
    <name evidence="4" type="ORF">QE109_14600</name>
</gene>
<dbReference type="GO" id="GO:0052621">
    <property type="term" value="F:diguanylate cyclase activity"/>
    <property type="evidence" value="ECO:0007669"/>
    <property type="project" value="UniProtKB-EC"/>
</dbReference>